<dbReference type="OrthoDB" id="9804312at2"/>
<sequence length="116" mass="13261">MLVYIINEQYDCAALIYAHFPLPLLSKYHKKISHLIMPKGIIILEGFSTGNFALKNTNPSVGDPNKIEMLFTIDSIKNDFPDFEIIQLEEVEIELKEGLYHYGTGKVIRFVGTKKK</sequence>
<name>A0A5C6ZRR2_9FLAO</name>
<evidence type="ECO:0000313" key="1">
    <source>
        <dbReference type="EMBL" id="TXD92650.1"/>
    </source>
</evidence>
<evidence type="ECO:0000313" key="2">
    <source>
        <dbReference type="Proteomes" id="UP000321367"/>
    </source>
</evidence>
<organism evidence="1 2">
    <name type="scientific">Gillisia hiemivivida</name>
    <dbReference type="NCBI Taxonomy" id="291190"/>
    <lineage>
        <taxon>Bacteria</taxon>
        <taxon>Pseudomonadati</taxon>
        <taxon>Bacteroidota</taxon>
        <taxon>Flavobacteriia</taxon>
        <taxon>Flavobacteriales</taxon>
        <taxon>Flavobacteriaceae</taxon>
        <taxon>Gillisia</taxon>
    </lineage>
</organism>
<dbReference type="GO" id="GO:0008168">
    <property type="term" value="F:methyltransferase activity"/>
    <property type="evidence" value="ECO:0007669"/>
    <property type="project" value="UniProtKB-KW"/>
</dbReference>
<dbReference type="Gene3D" id="3.40.50.150">
    <property type="entry name" value="Vaccinia Virus protein VP39"/>
    <property type="match status" value="1"/>
</dbReference>
<proteinExistence type="predicted"/>
<gene>
    <name evidence="1" type="ORF">ES724_12785</name>
</gene>
<dbReference type="EMBL" id="VORY01000018">
    <property type="protein sequence ID" value="TXD92650.1"/>
    <property type="molecule type" value="Genomic_DNA"/>
</dbReference>
<keyword evidence="2" id="KW-1185">Reference proteome</keyword>
<accession>A0A5C6ZRR2</accession>
<keyword evidence="1" id="KW-0808">Transferase</keyword>
<keyword evidence="1" id="KW-0489">Methyltransferase</keyword>
<dbReference type="InterPro" id="IPR029063">
    <property type="entry name" value="SAM-dependent_MTases_sf"/>
</dbReference>
<dbReference type="AlphaFoldDB" id="A0A5C6ZRR2"/>
<dbReference type="Proteomes" id="UP000321367">
    <property type="component" value="Unassembled WGS sequence"/>
</dbReference>
<dbReference type="GO" id="GO:0032259">
    <property type="term" value="P:methylation"/>
    <property type="evidence" value="ECO:0007669"/>
    <property type="project" value="UniProtKB-KW"/>
</dbReference>
<comment type="caution">
    <text evidence="1">The sequence shown here is derived from an EMBL/GenBank/DDBJ whole genome shotgun (WGS) entry which is preliminary data.</text>
</comment>
<protein>
    <submittedName>
        <fullName evidence="1">Thiopurine S-methyltransferase</fullName>
    </submittedName>
</protein>
<reference evidence="1 2" key="1">
    <citation type="submission" date="2019-08" db="EMBL/GenBank/DDBJ databases">
        <title>Genome sequence of Gillisia hiemivivida IC154 (type strain).</title>
        <authorList>
            <person name="Bowman J.P."/>
        </authorList>
    </citation>
    <scope>NUCLEOTIDE SEQUENCE [LARGE SCALE GENOMIC DNA]</scope>
    <source>
        <strain evidence="1 2">IC154</strain>
    </source>
</reference>